<evidence type="ECO:0000256" key="6">
    <source>
        <dbReference type="SAM" id="Phobius"/>
    </source>
</evidence>
<feature type="transmembrane region" description="Helical" evidence="6">
    <location>
        <begin position="202"/>
        <end position="221"/>
    </location>
</feature>
<feature type="transmembrane region" description="Helical" evidence="6">
    <location>
        <begin position="163"/>
        <end position="182"/>
    </location>
</feature>
<feature type="transmembrane region" description="Helical" evidence="6">
    <location>
        <begin position="286"/>
        <end position="306"/>
    </location>
</feature>
<feature type="transmembrane region" description="Helical" evidence="6">
    <location>
        <begin position="350"/>
        <end position="370"/>
    </location>
</feature>
<keyword evidence="8" id="KW-1185">Reference proteome</keyword>
<dbReference type="PANTHER" id="PTHR30250">
    <property type="entry name" value="PST FAMILY PREDICTED COLANIC ACID TRANSPORTER"/>
    <property type="match status" value="1"/>
</dbReference>
<protein>
    <submittedName>
        <fullName evidence="7">Lipopolysaccharide biosynthesis protein</fullName>
    </submittedName>
</protein>
<evidence type="ECO:0000256" key="5">
    <source>
        <dbReference type="ARBA" id="ARBA00023136"/>
    </source>
</evidence>
<feature type="transmembrane region" description="Helical" evidence="6">
    <location>
        <begin position="244"/>
        <end position="265"/>
    </location>
</feature>
<dbReference type="Proteomes" id="UP000321595">
    <property type="component" value="Chromosome"/>
</dbReference>
<feature type="transmembrane region" description="Helical" evidence="6">
    <location>
        <begin position="104"/>
        <end position="124"/>
    </location>
</feature>
<dbReference type="PANTHER" id="PTHR30250:SF11">
    <property type="entry name" value="O-ANTIGEN TRANSPORTER-RELATED"/>
    <property type="match status" value="1"/>
</dbReference>
<dbReference type="InterPro" id="IPR050833">
    <property type="entry name" value="Poly_Biosynth_Transport"/>
</dbReference>
<feature type="transmembrane region" description="Helical" evidence="6">
    <location>
        <begin position="136"/>
        <end position="157"/>
    </location>
</feature>
<dbReference type="EMBL" id="CP042467">
    <property type="protein sequence ID" value="QED28714.1"/>
    <property type="molecule type" value="Genomic_DNA"/>
</dbReference>
<dbReference type="GO" id="GO:0005886">
    <property type="term" value="C:plasma membrane"/>
    <property type="evidence" value="ECO:0007669"/>
    <property type="project" value="UniProtKB-SubCell"/>
</dbReference>
<comment type="subcellular location">
    <subcellularLocation>
        <location evidence="1">Cell membrane</location>
        <topology evidence="1">Multi-pass membrane protein</topology>
    </subcellularLocation>
</comment>
<feature type="transmembrane region" description="Helical" evidence="6">
    <location>
        <begin position="410"/>
        <end position="429"/>
    </location>
</feature>
<feature type="transmembrane region" description="Helical" evidence="6">
    <location>
        <begin position="77"/>
        <end position="98"/>
    </location>
</feature>
<keyword evidence="5 6" id="KW-0472">Membrane</keyword>
<gene>
    <name evidence="7" type="ORF">FRD01_16020</name>
</gene>
<feature type="transmembrane region" description="Helical" evidence="6">
    <location>
        <begin position="318"/>
        <end position="338"/>
    </location>
</feature>
<evidence type="ECO:0000256" key="3">
    <source>
        <dbReference type="ARBA" id="ARBA00022692"/>
    </source>
</evidence>
<dbReference type="AlphaFoldDB" id="A0A5B8XT31"/>
<dbReference type="RefSeq" id="WP_146961385.1">
    <property type="nucleotide sequence ID" value="NZ_CP042467.1"/>
</dbReference>
<keyword evidence="4 6" id="KW-1133">Transmembrane helix</keyword>
<evidence type="ECO:0000256" key="1">
    <source>
        <dbReference type="ARBA" id="ARBA00004651"/>
    </source>
</evidence>
<proteinExistence type="predicted"/>
<feature type="transmembrane region" description="Helical" evidence="6">
    <location>
        <begin position="35"/>
        <end position="56"/>
    </location>
</feature>
<evidence type="ECO:0000256" key="4">
    <source>
        <dbReference type="ARBA" id="ARBA00022989"/>
    </source>
</evidence>
<reference evidence="7 8" key="1">
    <citation type="submission" date="2019-08" db="EMBL/GenBank/DDBJ databases">
        <authorList>
            <person name="Liang Q."/>
        </authorList>
    </citation>
    <scope>NUCLEOTIDE SEQUENCE [LARGE SCALE GENOMIC DNA]</scope>
    <source>
        <strain evidence="7 8">V1718</strain>
    </source>
</reference>
<dbReference type="KEGG" id="bbae:FRD01_16020"/>
<accession>A0A5B8XT31</accession>
<feature type="transmembrane region" description="Helical" evidence="6">
    <location>
        <begin position="376"/>
        <end position="398"/>
    </location>
</feature>
<name>A0A5B8XT31_9DELT</name>
<evidence type="ECO:0000256" key="2">
    <source>
        <dbReference type="ARBA" id="ARBA00022475"/>
    </source>
</evidence>
<feature type="transmembrane region" description="Helical" evidence="6">
    <location>
        <begin position="435"/>
        <end position="454"/>
    </location>
</feature>
<sequence length="466" mass="49969">MIRETLLYGLARGGPAILNIAAISLYTRWLEPDEYGVYALVLSGAAFFNVVLFYWLRAGLARFYHATEEESDLFSTLGRAFVGMMGISVGAALTIYAVDASLPLATIGLGLTMVWAFAGFELALEVARSRLNPAAYGWLNLGKSGLAIGLSLSLIYFTDLGGLAPIVGTTIGMMSIVALGMFTERSRLTLKTWKPELARDIFTYAAPLAGIAALGFVLSSADRFMLAHFFTTGHAGRYSAGYDLAYFAINAIFTIVNLSAYPRVVKALDTKGEAAARVELVRNLEFLLLLGVPATAGLMVCSPNLAGTILGAEFAKDAAHFMPLVALGAFFAGIKSTYTDLSFHLGKKTWVQLFITANTAAINLVLNLLLLPAYGIMGAAFATLVSLLLALLQSAWFGRKVFRLPLTFKTPAKVLVATACMSAAIWPLRTFEGPVWLGLQIGAGVLIYGLFILAQRVPLKELGAKT</sequence>
<evidence type="ECO:0000313" key="7">
    <source>
        <dbReference type="EMBL" id="QED28714.1"/>
    </source>
</evidence>
<keyword evidence="2" id="KW-1003">Cell membrane</keyword>
<keyword evidence="3 6" id="KW-0812">Transmembrane</keyword>
<evidence type="ECO:0000313" key="8">
    <source>
        <dbReference type="Proteomes" id="UP000321595"/>
    </source>
</evidence>
<dbReference type="Pfam" id="PF13440">
    <property type="entry name" value="Polysacc_synt_3"/>
    <property type="match status" value="1"/>
</dbReference>
<organism evidence="7 8">
    <name type="scientific">Microvenator marinus</name>
    <dbReference type="NCBI Taxonomy" id="2600177"/>
    <lineage>
        <taxon>Bacteria</taxon>
        <taxon>Deltaproteobacteria</taxon>
        <taxon>Bradymonadales</taxon>
        <taxon>Microvenatoraceae</taxon>
        <taxon>Microvenator</taxon>
    </lineage>
</organism>
<dbReference type="OrthoDB" id="5906224at2"/>
<feature type="transmembrane region" description="Helical" evidence="6">
    <location>
        <begin position="7"/>
        <end position="29"/>
    </location>
</feature>